<dbReference type="InterPro" id="IPR006355">
    <property type="entry name" value="LHPP/HDHD2"/>
</dbReference>
<evidence type="ECO:0000256" key="13">
    <source>
        <dbReference type="ARBA" id="ARBA00047820"/>
    </source>
</evidence>
<keyword evidence="6" id="KW-0963">Cytoplasm</keyword>
<evidence type="ECO:0000256" key="6">
    <source>
        <dbReference type="ARBA" id="ARBA00022490"/>
    </source>
</evidence>
<evidence type="ECO:0000256" key="2">
    <source>
        <dbReference type="ARBA" id="ARBA00004123"/>
    </source>
</evidence>
<comment type="similarity">
    <text evidence="4">Belongs to the HAD-like hydrolase superfamily.</text>
</comment>
<dbReference type="AlphaFoldDB" id="A0A3L8SIA8"/>
<protein>
    <recommendedName>
        <fullName evidence="12">Phospholysine phosphohistidine inorganic pyrophosphate phosphatase</fullName>
        <ecNumber evidence="5">3.6.1.1</ecNumber>
    </recommendedName>
</protein>
<evidence type="ECO:0000256" key="1">
    <source>
        <dbReference type="ARBA" id="ARBA00001946"/>
    </source>
</evidence>
<dbReference type="STRING" id="44316.ENSEGOP00005005240"/>
<evidence type="ECO:0000256" key="4">
    <source>
        <dbReference type="ARBA" id="ARBA00007958"/>
    </source>
</evidence>
<evidence type="ECO:0000256" key="10">
    <source>
        <dbReference type="ARBA" id="ARBA00023242"/>
    </source>
</evidence>
<keyword evidence="8" id="KW-0378">Hydrolase</keyword>
<dbReference type="Gene3D" id="3.40.50.1000">
    <property type="entry name" value="HAD superfamily/HAD-like"/>
    <property type="match status" value="2"/>
</dbReference>
<evidence type="ECO:0000256" key="5">
    <source>
        <dbReference type="ARBA" id="ARBA00012146"/>
    </source>
</evidence>
<evidence type="ECO:0000256" key="11">
    <source>
        <dbReference type="ARBA" id="ARBA00037258"/>
    </source>
</evidence>
<proteinExistence type="inferred from homology"/>
<comment type="subcellular location">
    <subcellularLocation>
        <location evidence="3">Cytoplasm</location>
    </subcellularLocation>
    <subcellularLocation>
        <location evidence="2">Nucleus</location>
    </subcellularLocation>
</comment>
<dbReference type="GO" id="GO:0005634">
    <property type="term" value="C:nucleus"/>
    <property type="evidence" value="ECO:0007669"/>
    <property type="project" value="UniProtKB-SubCell"/>
</dbReference>
<comment type="caution">
    <text evidence="14">The sequence shown here is derived from an EMBL/GenBank/DDBJ whole genome shotgun (WGS) entry which is preliminary data.</text>
</comment>
<comment type="catalytic activity">
    <reaction evidence="13">
        <text>diphosphate + H2O = 2 phosphate + H(+)</text>
        <dbReference type="Rhea" id="RHEA:24576"/>
        <dbReference type="ChEBI" id="CHEBI:15377"/>
        <dbReference type="ChEBI" id="CHEBI:15378"/>
        <dbReference type="ChEBI" id="CHEBI:33019"/>
        <dbReference type="ChEBI" id="CHEBI:43474"/>
        <dbReference type="EC" id="3.6.1.1"/>
    </reaction>
</comment>
<dbReference type="GO" id="GO:0004427">
    <property type="term" value="F:inorganic diphosphate phosphatase activity"/>
    <property type="evidence" value="ECO:0007669"/>
    <property type="project" value="UniProtKB-EC"/>
</dbReference>
<keyword evidence="15" id="KW-1185">Reference proteome</keyword>
<dbReference type="EC" id="3.6.1.1" evidence="5"/>
<accession>A0A3L8SIA8</accession>
<feature type="non-terminal residue" evidence="14">
    <location>
        <position position="457"/>
    </location>
</feature>
<organism evidence="14 15">
    <name type="scientific">Chloebia gouldiae</name>
    <name type="common">Gouldian finch</name>
    <name type="synonym">Erythrura gouldiae</name>
    <dbReference type="NCBI Taxonomy" id="44316"/>
    <lineage>
        <taxon>Eukaryota</taxon>
        <taxon>Metazoa</taxon>
        <taxon>Chordata</taxon>
        <taxon>Craniata</taxon>
        <taxon>Vertebrata</taxon>
        <taxon>Euteleostomi</taxon>
        <taxon>Archelosauria</taxon>
        <taxon>Archosauria</taxon>
        <taxon>Dinosauria</taxon>
        <taxon>Saurischia</taxon>
        <taxon>Theropoda</taxon>
        <taxon>Coelurosauria</taxon>
        <taxon>Aves</taxon>
        <taxon>Neognathae</taxon>
        <taxon>Neoaves</taxon>
        <taxon>Telluraves</taxon>
        <taxon>Australaves</taxon>
        <taxon>Passeriformes</taxon>
        <taxon>Passeroidea</taxon>
        <taxon>Passeridae</taxon>
        <taxon>Chloebia</taxon>
    </lineage>
</organism>
<dbReference type="SUPFAM" id="SSF56784">
    <property type="entry name" value="HAD-like"/>
    <property type="match status" value="1"/>
</dbReference>
<dbReference type="GO" id="GO:0046872">
    <property type="term" value="F:metal ion binding"/>
    <property type="evidence" value="ECO:0007669"/>
    <property type="project" value="UniProtKB-KW"/>
</dbReference>
<evidence type="ECO:0000256" key="3">
    <source>
        <dbReference type="ARBA" id="ARBA00004496"/>
    </source>
</evidence>
<dbReference type="GO" id="GO:0005829">
    <property type="term" value="C:cytosol"/>
    <property type="evidence" value="ECO:0007669"/>
    <property type="project" value="TreeGrafter"/>
</dbReference>
<name>A0A3L8SIA8_CHLGU</name>
<dbReference type="NCBIfam" id="TIGR01458">
    <property type="entry name" value="HAD-SF-IIA-hyp3"/>
    <property type="match status" value="1"/>
</dbReference>
<comment type="function">
    <text evidence="11">Phosphatase that hydrolyzes imidodiphosphate, 3-phosphohistidine and 6-phospholysine. Has broad substrate specificity and can also hydrolyze inorganic diphosphate, but with lower efficiency.</text>
</comment>
<dbReference type="PANTHER" id="PTHR19288:SF44">
    <property type="entry name" value="PHOSPHOLYSINE PHOSPHOHISTIDINE INORGANIC PYROPHOSPHATE PHOSPHATASE"/>
    <property type="match status" value="1"/>
</dbReference>
<evidence type="ECO:0000256" key="8">
    <source>
        <dbReference type="ARBA" id="ARBA00022801"/>
    </source>
</evidence>
<evidence type="ECO:0000256" key="7">
    <source>
        <dbReference type="ARBA" id="ARBA00022723"/>
    </source>
</evidence>
<keyword evidence="9" id="KW-0460">Magnesium</keyword>
<gene>
    <name evidence="14" type="ORF">DV515_00007459</name>
</gene>
<dbReference type="FunFam" id="3.40.50.1000:FF:000051">
    <property type="entry name" value="Phospholysine phosphohistidine inorganic pyrophosphate phosphatase"/>
    <property type="match status" value="1"/>
</dbReference>
<dbReference type="OrthoDB" id="426235at2759"/>
<dbReference type="Pfam" id="PF13242">
    <property type="entry name" value="Hydrolase_like"/>
    <property type="match status" value="1"/>
</dbReference>
<keyword evidence="10" id="KW-0539">Nucleus</keyword>
<dbReference type="GO" id="GO:0016791">
    <property type="term" value="F:phosphatase activity"/>
    <property type="evidence" value="ECO:0007669"/>
    <property type="project" value="InterPro"/>
</dbReference>
<dbReference type="EMBL" id="QUSF01000019">
    <property type="protein sequence ID" value="RLW02198.1"/>
    <property type="molecule type" value="Genomic_DNA"/>
</dbReference>
<comment type="cofactor">
    <cofactor evidence="1">
        <name>Mg(2+)</name>
        <dbReference type="ChEBI" id="CHEBI:18420"/>
    </cofactor>
</comment>
<dbReference type="InterPro" id="IPR023214">
    <property type="entry name" value="HAD_sf"/>
</dbReference>
<evidence type="ECO:0000256" key="12">
    <source>
        <dbReference type="ARBA" id="ARBA00039357"/>
    </source>
</evidence>
<reference evidence="14 15" key="1">
    <citation type="journal article" date="2018" name="Proc. R. Soc. B">
        <title>A non-coding region near Follistatin controls head colour polymorphism in the Gouldian finch.</title>
        <authorList>
            <person name="Toomey M.B."/>
            <person name="Marques C.I."/>
            <person name="Andrade P."/>
            <person name="Araujo P.M."/>
            <person name="Sabatino S."/>
            <person name="Gazda M.A."/>
            <person name="Afonso S."/>
            <person name="Lopes R.J."/>
            <person name="Corbo J.C."/>
            <person name="Carneiro M."/>
        </authorList>
    </citation>
    <scope>NUCLEOTIDE SEQUENCE [LARGE SCALE GENOMIC DNA]</scope>
    <source>
        <strain evidence="14">Red01</strain>
        <tissue evidence="14">Muscle</tissue>
    </source>
</reference>
<keyword evidence="7" id="KW-0479">Metal-binding</keyword>
<dbReference type="Proteomes" id="UP000276834">
    <property type="component" value="Unassembled WGS sequence"/>
</dbReference>
<evidence type="ECO:0000313" key="15">
    <source>
        <dbReference type="Proteomes" id="UP000276834"/>
    </source>
</evidence>
<sequence length="457" mass="50025">MAREADGHWNTLSEVAFTAVETLLSKASIIGTTCERGKGQFKELLRHQGQLRAEIKPLTSTSPLGRCSQHAQGQLCTNETQATRENFVRKLRAVGFEVSVAQVTAPAPAACRLLRERGLRPHLLLHDDLVPEFAEINKTNPNCVVLGDAAENFTYANLNEAFRLLIGMEKPVLISLGKGRYYKETDGLKLDVGAYMKALEYACDVQAEVVGKPAKSFFESALAELGVPPEQAIMIGDDIVNDVGGAQQCGMRALQVRTGKYRSVLTLHIPTEPRGQALSMPFPLPFPLLSTDAVLCDVPSGECDMLQDGEEALDTTYHIPFGPYSSVFTYSRGKTTEFSQLDEAVELENEKGSGSTKTEFNTLAQRSLLRPAGLEESQEEEEEPAAMPAACLQHCASKEPWDPWTERGSSSSFEQLPTFGSVHAIRGSRPSDENHPEVKPDAYVNNLAEAVDIILQE</sequence>
<evidence type="ECO:0000256" key="9">
    <source>
        <dbReference type="ARBA" id="ARBA00022842"/>
    </source>
</evidence>
<dbReference type="PANTHER" id="PTHR19288">
    <property type="entry name" value="4-NITROPHENYLPHOSPHATASE-RELATED"/>
    <property type="match status" value="1"/>
</dbReference>
<evidence type="ECO:0000313" key="14">
    <source>
        <dbReference type="EMBL" id="RLW02198.1"/>
    </source>
</evidence>
<dbReference type="InterPro" id="IPR036412">
    <property type="entry name" value="HAD-like_sf"/>
</dbReference>